<reference evidence="19" key="3">
    <citation type="submission" date="2025-09" db="UniProtKB">
        <authorList>
            <consortium name="Ensembl"/>
        </authorList>
    </citation>
    <scope>IDENTIFICATION</scope>
</reference>
<feature type="transmembrane region" description="Helical" evidence="17">
    <location>
        <begin position="383"/>
        <end position="405"/>
    </location>
</feature>
<evidence type="ECO:0000256" key="13">
    <source>
        <dbReference type="ARBA" id="ARBA00036634"/>
    </source>
</evidence>
<evidence type="ECO:0000256" key="5">
    <source>
        <dbReference type="ARBA" id="ARBA00022692"/>
    </source>
</evidence>
<dbReference type="InterPro" id="IPR003048">
    <property type="entry name" value="P2X5_purnocptor"/>
</dbReference>
<feature type="disulfide bond" evidence="16">
    <location>
        <begin position="161"/>
        <end position="212"/>
    </location>
</feature>
<dbReference type="GO" id="GO:0033198">
    <property type="term" value="P:response to ATP"/>
    <property type="evidence" value="ECO:0007669"/>
    <property type="project" value="InterPro"/>
</dbReference>
<dbReference type="GeneTree" id="ENSGT01020000230351"/>
<dbReference type="GO" id="GO:0005524">
    <property type="term" value="F:ATP binding"/>
    <property type="evidence" value="ECO:0007669"/>
    <property type="project" value="UniProtKB-UniRule"/>
</dbReference>
<dbReference type="InterPro" id="IPR059116">
    <property type="entry name" value="P2X_receptor"/>
</dbReference>
<keyword evidence="9 16" id="KW-1015">Disulfide bond</keyword>
<evidence type="ECO:0000256" key="10">
    <source>
        <dbReference type="ARBA" id="ARBA00023180"/>
    </source>
</evidence>
<reference evidence="19" key="2">
    <citation type="submission" date="2025-08" db="UniProtKB">
        <authorList>
            <consortium name="Ensembl"/>
        </authorList>
    </citation>
    <scope>IDENTIFICATION</scope>
</reference>
<dbReference type="GO" id="GO:0036179">
    <property type="term" value="P:osteoclast maturation"/>
    <property type="evidence" value="ECO:0007669"/>
    <property type="project" value="Ensembl"/>
</dbReference>
<dbReference type="InParanoid" id="A0A7N4NJ76"/>
<evidence type="ECO:0000313" key="19">
    <source>
        <dbReference type="Ensembl" id="ENSSHAP00000023656.1"/>
    </source>
</evidence>
<keyword evidence="20" id="KW-1185">Reference proteome</keyword>
<keyword evidence="7 14" id="KW-0406">Ion transport</keyword>
<dbReference type="PRINTS" id="PR01307">
    <property type="entry name" value="P2XRECEPTOR"/>
</dbReference>
<feature type="disulfide bond" evidence="16">
    <location>
        <begin position="263"/>
        <end position="272"/>
    </location>
</feature>
<dbReference type="Gene3D" id="1.10.287.940">
    <property type="entry name" value="atp-gated p2x4 ion channel"/>
    <property type="match status" value="1"/>
</dbReference>
<evidence type="ECO:0000256" key="7">
    <source>
        <dbReference type="ARBA" id="ARBA00023065"/>
    </source>
</evidence>
<keyword evidence="17" id="KW-0675">Receptor</keyword>
<comment type="function">
    <text evidence="17">Receptor for ATP that acts as a ligand-gated ion channel.</text>
</comment>
<feature type="region of interest" description="Disordered" evidence="18">
    <location>
        <begin position="1"/>
        <end position="43"/>
    </location>
</feature>
<evidence type="ECO:0000256" key="2">
    <source>
        <dbReference type="ARBA" id="ARBA00009848"/>
    </source>
</evidence>
<dbReference type="CTD" id="5026"/>
<dbReference type="GeneID" id="100923604"/>
<feature type="transmembrane region" description="Helical" evidence="17">
    <location>
        <begin position="74"/>
        <end position="93"/>
    </location>
</feature>
<keyword evidence="15" id="KW-0547">Nucleotide-binding</keyword>
<dbReference type="Proteomes" id="UP000007648">
    <property type="component" value="Unassembled WGS sequence"/>
</dbReference>
<keyword evidence="5 17" id="KW-0812">Transmembrane</keyword>
<comment type="subcellular location">
    <subcellularLocation>
        <location evidence="1">Cell membrane</location>
        <topology evidence="1">Multi-pass membrane protein</topology>
    </subcellularLocation>
    <subcellularLocation>
        <location evidence="17">Membrane</location>
        <topology evidence="17">Multi-pass membrane protein</topology>
    </subcellularLocation>
</comment>
<dbReference type="GO" id="GO:0098794">
    <property type="term" value="C:postsynapse"/>
    <property type="evidence" value="ECO:0007669"/>
    <property type="project" value="GOC"/>
</dbReference>
<feature type="disulfide bond" evidence="16">
    <location>
        <begin position="178"/>
        <end position="206"/>
    </location>
</feature>
<keyword evidence="10" id="KW-0325">Glycoprotein</keyword>
<evidence type="ECO:0000256" key="12">
    <source>
        <dbReference type="ARBA" id="ARBA00023303"/>
    </source>
</evidence>
<dbReference type="Ensembl" id="ENSSHAT00000028268.1">
    <property type="protein sequence ID" value="ENSSHAP00000023656.1"/>
    <property type="gene ID" value="ENSSHAG00000004992.2"/>
</dbReference>
<proteinExistence type="inferred from homology"/>
<dbReference type="FunFam" id="2.60.490.10:FF:000001">
    <property type="entry name" value="P2X purinoceptor"/>
    <property type="match status" value="1"/>
</dbReference>
<evidence type="ECO:0000256" key="15">
    <source>
        <dbReference type="PIRSR" id="PIRSR005713-1"/>
    </source>
</evidence>
<keyword evidence="6 17" id="KW-1133">Transmembrane helix</keyword>
<feature type="binding site" evidence="15">
    <location>
        <begin position="337"/>
        <end position="339"/>
    </location>
    <ligand>
        <name>ATP</name>
        <dbReference type="ChEBI" id="CHEBI:30616"/>
        <note>ligand shared between two neighboring subunits of the homotrimer</note>
    </ligand>
</feature>
<keyword evidence="15" id="KW-0067">ATP-binding</keyword>
<name>A0A7N4NJ76_SARHA</name>
<accession>A0A7N4NJ76</accession>
<dbReference type="GO" id="GO:0099095">
    <property type="term" value="F:ligand-gated monoatomic anion channel activity"/>
    <property type="evidence" value="ECO:0007669"/>
    <property type="project" value="Ensembl"/>
</dbReference>
<feature type="compositionally biased region" description="Low complexity" evidence="18">
    <location>
        <begin position="20"/>
        <end position="41"/>
    </location>
</feature>
<evidence type="ECO:0000256" key="1">
    <source>
        <dbReference type="ARBA" id="ARBA00004651"/>
    </source>
</evidence>
<evidence type="ECO:0000256" key="9">
    <source>
        <dbReference type="ARBA" id="ARBA00023157"/>
    </source>
</evidence>
<reference evidence="19 20" key="1">
    <citation type="journal article" date="2011" name="Proc. Natl. Acad. Sci. U.S.A.">
        <title>Genetic diversity and population structure of the endangered marsupial Sarcophilus harrisii (Tasmanian devil).</title>
        <authorList>
            <person name="Miller W."/>
            <person name="Hayes V.M."/>
            <person name="Ratan A."/>
            <person name="Petersen D.C."/>
            <person name="Wittekindt N.E."/>
            <person name="Miller J."/>
            <person name="Walenz B."/>
            <person name="Knight J."/>
            <person name="Qi J."/>
            <person name="Zhao F."/>
            <person name="Wang Q."/>
            <person name="Bedoya-Reina O.C."/>
            <person name="Katiyar N."/>
            <person name="Tomsho L.P."/>
            <person name="Kasson L.M."/>
            <person name="Hardie R.A."/>
            <person name="Woodbridge P."/>
            <person name="Tindall E.A."/>
            <person name="Bertelsen M.F."/>
            <person name="Dixon D."/>
            <person name="Pyecroft S."/>
            <person name="Helgen K.M."/>
            <person name="Lesk A.M."/>
            <person name="Pringle T.H."/>
            <person name="Patterson N."/>
            <person name="Zhang Y."/>
            <person name="Kreiss A."/>
            <person name="Woods G.M."/>
            <person name="Jones M.E."/>
            <person name="Schuster S.C."/>
        </authorList>
    </citation>
    <scope>NUCLEOTIDE SEQUENCE [LARGE SCALE GENOMIC DNA]</scope>
</reference>
<evidence type="ECO:0000256" key="8">
    <source>
        <dbReference type="ARBA" id="ARBA00023136"/>
    </source>
</evidence>
<feature type="binding site" evidence="15">
    <location>
        <position position="232"/>
    </location>
    <ligand>
        <name>ATP</name>
        <dbReference type="ChEBI" id="CHEBI:30616"/>
        <note>ligand shared between two neighboring subunits of the homotrimer</note>
    </ligand>
</feature>
<dbReference type="PIRSF" id="PIRSF005713">
    <property type="entry name" value="P2X_purinoceptor"/>
    <property type="match status" value="1"/>
</dbReference>
<feature type="binding site" evidence="15">
    <location>
        <position position="357"/>
    </location>
    <ligand>
        <name>ATP</name>
        <dbReference type="ChEBI" id="CHEBI:30616"/>
        <note>ligand shared between two neighboring subunits of the homotrimer</note>
    </ligand>
</feature>
<dbReference type="GO" id="GO:0001614">
    <property type="term" value="F:purinergic nucleotide receptor activity"/>
    <property type="evidence" value="ECO:0007669"/>
    <property type="project" value="UniProtKB-UniRule"/>
</dbReference>
<dbReference type="GO" id="GO:0006821">
    <property type="term" value="P:chloride transport"/>
    <property type="evidence" value="ECO:0007669"/>
    <property type="project" value="Ensembl"/>
</dbReference>
<evidence type="ECO:0000256" key="18">
    <source>
        <dbReference type="SAM" id="MobiDB-lite"/>
    </source>
</evidence>
<keyword evidence="11 14" id="KW-1071">Ligand-gated ion channel</keyword>
<evidence type="ECO:0000256" key="11">
    <source>
        <dbReference type="ARBA" id="ARBA00023286"/>
    </source>
</evidence>
<keyword evidence="3 14" id="KW-0813">Transport</keyword>
<gene>
    <name evidence="19" type="primary">P2RX5</name>
</gene>
<evidence type="ECO:0000256" key="17">
    <source>
        <dbReference type="RuleBase" id="RU000681"/>
    </source>
</evidence>
<evidence type="ECO:0000256" key="14">
    <source>
        <dbReference type="PIRNR" id="PIRNR005713"/>
    </source>
</evidence>
<organism evidence="19 20">
    <name type="scientific">Sarcophilus harrisii</name>
    <name type="common">Tasmanian devil</name>
    <name type="synonym">Sarcophilus laniarius</name>
    <dbReference type="NCBI Taxonomy" id="9305"/>
    <lineage>
        <taxon>Eukaryota</taxon>
        <taxon>Metazoa</taxon>
        <taxon>Chordata</taxon>
        <taxon>Craniata</taxon>
        <taxon>Vertebrata</taxon>
        <taxon>Euteleostomi</taxon>
        <taxon>Mammalia</taxon>
        <taxon>Metatheria</taxon>
        <taxon>Dasyuromorphia</taxon>
        <taxon>Dasyuridae</taxon>
        <taxon>Sarcophilus</taxon>
    </lineage>
</organism>
<comment type="similarity">
    <text evidence="2 14 17">Belongs to the P2X receptor family.</text>
</comment>
<evidence type="ECO:0000256" key="6">
    <source>
        <dbReference type="ARBA" id="ARBA00022989"/>
    </source>
</evidence>
<keyword evidence="12 17" id="KW-0407">Ion channel</keyword>
<protein>
    <recommendedName>
        <fullName evidence="14 17">P2X purinoceptor</fullName>
    </recommendedName>
    <alternativeName>
        <fullName evidence="14">P2X purinoceptor 5</fullName>
    </alternativeName>
</protein>
<dbReference type="FunCoup" id="A0A7N4NJ76">
    <property type="interactions" value="672"/>
</dbReference>
<dbReference type="PRINTS" id="PR01312">
    <property type="entry name" value="P2X5RECEPTOR"/>
</dbReference>
<feature type="disulfide bond" evidence="16">
    <location>
        <begin position="306"/>
        <end position="315"/>
    </location>
</feature>
<dbReference type="NCBIfam" id="TIGR00863">
    <property type="entry name" value="P2X"/>
    <property type="match status" value="1"/>
</dbReference>
<dbReference type="Gene3D" id="2.60.490.10">
    <property type="entry name" value="atp-gated p2x4 ion channel domain"/>
    <property type="match status" value="1"/>
</dbReference>
<dbReference type="AlphaFoldDB" id="A0A7N4NJ76"/>
<evidence type="ECO:0000256" key="4">
    <source>
        <dbReference type="ARBA" id="ARBA00022475"/>
    </source>
</evidence>
<keyword evidence="8 14" id="KW-0472">Membrane</keyword>
<feature type="disulfide bond" evidence="16">
    <location>
        <begin position="172"/>
        <end position="195"/>
    </location>
</feature>
<dbReference type="InterPro" id="IPR053792">
    <property type="entry name" value="P2X_RECEPTOR_CS"/>
</dbReference>
<dbReference type="GO" id="GO:0004931">
    <property type="term" value="F:extracellularly ATP-gated monoatomic cation channel activity"/>
    <property type="evidence" value="ECO:0007669"/>
    <property type="project" value="UniProtKB-UniRule"/>
</dbReference>
<evidence type="ECO:0000256" key="3">
    <source>
        <dbReference type="ARBA" id="ARBA00022448"/>
    </source>
</evidence>
<dbReference type="InterPro" id="IPR001429">
    <property type="entry name" value="P2X_purnocptor"/>
</dbReference>
<dbReference type="GO" id="GO:0070588">
    <property type="term" value="P:calcium ion transmembrane transport"/>
    <property type="evidence" value="ECO:0007669"/>
    <property type="project" value="TreeGrafter"/>
</dbReference>
<dbReference type="RefSeq" id="XP_031813222.1">
    <property type="nucleotide sequence ID" value="XM_031957362.1"/>
</dbReference>
<evidence type="ECO:0000313" key="20">
    <source>
        <dbReference type="Proteomes" id="UP000007648"/>
    </source>
</evidence>
<dbReference type="Pfam" id="PF00864">
    <property type="entry name" value="P2X_receptor"/>
    <property type="match status" value="1"/>
</dbReference>
<dbReference type="InterPro" id="IPR027309">
    <property type="entry name" value="P2X_extracellular_dom_sf"/>
</dbReference>
<keyword evidence="4" id="KW-1003">Cell membrane</keyword>
<comment type="catalytic activity">
    <reaction evidence="13">
        <text>Ca(2+)(in) = Ca(2+)(out)</text>
        <dbReference type="Rhea" id="RHEA:29671"/>
        <dbReference type="ChEBI" id="CHEBI:29108"/>
    </reaction>
</comment>
<dbReference type="PANTHER" id="PTHR10125">
    <property type="entry name" value="P2X PURINOCEPTOR"/>
    <property type="match status" value="1"/>
</dbReference>
<dbReference type="PANTHER" id="PTHR10125:SF12">
    <property type="entry name" value="P2X PURINOCEPTOR 5"/>
    <property type="match status" value="1"/>
</dbReference>
<dbReference type="GO" id="GO:0005886">
    <property type="term" value="C:plasma membrane"/>
    <property type="evidence" value="ECO:0007669"/>
    <property type="project" value="UniProtKB-SubCell"/>
</dbReference>
<comment type="subunit">
    <text evidence="14">Functional P2XRs are organized as homomeric and heteromeric trimers. Homotrimer. Forms heterotrimer with P2RX1.</text>
</comment>
<evidence type="ECO:0000256" key="16">
    <source>
        <dbReference type="PIRSR" id="PIRSR005713-2"/>
    </source>
</evidence>
<dbReference type="PROSITE" id="PS01212">
    <property type="entry name" value="P2X_RECEPTOR"/>
    <property type="match status" value="1"/>
</dbReference>
<sequence length="453" mass="50188">MDEQKWGTKCPRPLRRRSLPRSPAASGPAPSGAEPPEAGSALRPGVMDCRSRCLSIFDYKTEKFVIAKNKKVGLLYRLLQLGVLGYLLGWVFLVKKGYQAVDTTIQSSVITKVKGVAFTNTSELKEHLWDVADYVIPSQGENVFFVVTHMIVTPHQRQTTCAESPHVPGARCSQDSDCSKGEAADTGNGVMTGKCLLGGGNGSGTCEIFAWCPVEKPTKPTKPLLGKAEDFTVYIKNSICFPKFNFSKTNVLHSENPNFLKFCRFSSKTPYCPVFRLGTIVSYTGNDFRKMAMEGGVIGIEIEWNCDLDQAPSACRPHYSFRRLDKFTEPSATAGYNFRFAKYYHDVDGVEFRTLMKVYGIRFDVLVSGKAGKFNIIPLMVNVGTALALMGAGAFFCDFVLLYLIKKSHFYRDKKYEQIRMSSQKFLSRHLVNGEQDSGHTAGQGPSGPANRS</sequence>
<feature type="binding site" evidence="15">
    <location>
        <begin position="112"/>
        <end position="114"/>
    </location>
    <ligand>
        <name>ATP</name>
        <dbReference type="ChEBI" id="CHEBI:30616"/>
        <note>ligand shared between two neighboring subunits of the homotrimer</note>
    </ligand>
</feature>